<gene>
    <name evidence="1" type="ORF">NCTC13102_02221</name>
</gene>
<accession>A0A2X3EM33</accession>
<dbReference type="Gene3D" id="3.40.50.300">
    <property type="entry name" value="P-loop containing nucleotide triphosphate hydrolases"/>
    <property type="match status" value="1"/>
</dbReference>
<dbReference type="SUPFAM" id="SSF52540">
    <property type="entry name" value="P-loop containing nucleoside triphosphate hydrolases"/>
    <property type="match status" value="1"/>
</dbReference>
<evidence type="ECO:0000313" key="1">
    <source>
        <dbReference type="EMBL" id="SQC36414.1"/>
    </source>
</evidence>
<reference evidence="1 2" key="1">
    <citation type="submission" date="2018-06" db="EMBL/GenBank/DDBJ databases">
        <authorList>
            <consortium name="Pathogen Informatics"/>
            <person name="Doyle S."/>
        </authorList>
    </citation>
    <scope>NUCLEOTIDE SEQUENCE [LARGE SCALE GENOMIC DNA]</scope>
    <source>
        <strain evidence="1 2">NCTC13102</strain>
    </source>
</reference>
<dbReference type="InterPro" id="IPR027417">
    <property type="entry name" value="P-loop_NTPase"/>
</dbReference>
<evidence type="ECO:0000313" key="2">
    <source>
        <dbReference type="Proteomes" id="UP000250166"/>
    </source>
</evidence>
<dbReference type="AlphaFoldDB" id="A0A2X3EM33"/>
<dbReference type="RefSeq" id="WP_112059255.1">
    <property type="nucleotide sequence ID" value="NZ_UAWL01000031.1"/>
</dbReference>
<protein>
    <submittedName>
        <fullName evidence="1">Type IV secretory pathway, VirB4 components</fullName>
    </submittedName>
</protein>
<dbReference type="Proteomes" id="UP000250166">
    <property type="component" value="Unassembled WGS sequence"/>
</dbReference>
<name>A0A2X3EM33_9HELI</name>
<organism evidence="1 2">
    <name type="scientific">Helicobacter fennelliae</name>
    <dbReference type="NCBI Taxonomy" id="215"/>
    <lineage>
        <taxon>Bacteria</taxon>
        <taxon>Pseudomonadati</taxon>
        <taxon>Campylobacterota</taxon>
        <taxon>Epsilonproteobacteria</taxon>
        <taxon>Campylobacterales</taxon>
        <taxon>Helicobacteraceae</taxon>
        <taxon>Helicobacter</taxon>
    </lineage>
</organism>
<dbReference type="EMBL" id="UAWL01000031">
    <property type="protein sequence ID" value="SQC36414.1"/>
    <property type="molecule type" value="Genomic_DNA"/>
</dbReference>
<proteinExistence type="predicted"/>
<sequence length="779" mass="90708">MNLALITLVGASAFALYQGAKKQDNKGNYFLEKIARPFHNLFIEYHSNSLFHIDYIKEDHIICNTPYEKLFGIEILSNENIQNFLHKEVIESLIRDNKDSEDAFLYYVLHKQGKFQKQYIFSHNKIIVKTLADYFDVQLLSGLELTNALYNQLLQNSFFIENKQLKQSLEIHKDTLEAEPEFVMFKRLAKQAIAKNYKQIDIYQAFKHLEINESNIQQLFKLNFEGSIWFYIDIATKHIQNHITRLLNYAKLVGDKKPFIELQQAYNAKECDLAVINAIAYLKDYDDEIIGNLGSSLKTSFINKELLRSVHLQKNLIKFRDSDFDFLVKSDYLHHFIASVHKRNTSKPDIYGVDKNGAFINYSFSKENDNPHLCLIAKPGSGKSVSKQKIMAQMIGLDFSNGECSHLGKEAGQTRIRSYDIGFSDEKFITLLKNNPHNKVAHIESDFYSFAYNIVNLPDPEKNAEIFEADMQFNIDLASVILETQNAQALSINEMAYFKEILRKVYRTKEYQRYRVRDLETKNKESHQKLLSLGYDNTTFLQDIKESEFAYLKVPKLIDIVKFARKEGQNMQLKESDRADYVELARKLDAIEKLDLFSEFDKINVDDVDVLSMDLNNFKESSLFTPIFLSIFQKVYLKDREYALACKRANRPAPKLFYAIEEAKNYFVVPYFTRMLEKVALEARKYNVHLCFVVQNAEHIPLGILKNLDTRIFLLRPDKKLEVINEAKNSLEIPKNVEIGLLNTDKHELCVWYSSGVFHLKFEIDENEMKVFSTNPNEV</sequence>